<dbReference type="Proteomes" id="UP000184334">
    <property type="component" value="Unassembled WGS sequence"/>
</dbReference>
<dbReference type="Gene3D" id="3.30.70.2130">
    <property type="entry name" value="Metalloenzyme domain"/>
    <property type="match status" value="1"/>
</dbReference>
<keyword evidence="4 6" id="KW-0324">Glycolysis</keyword>
<dbReference type="HAMAP" id="MF_01402_B">
    <property type="entry name" value="ApgM_B"/>
    <property type="match status" value="1"/>
</dbReference>
<dbReference type="UniPathway" id="UPA00109">
    <property type="reaction ID" value="UER00186"/>
</dbReference>
<dbReference type="EMBL" id="FQUI01000017">
    <property type="protein sequence ID" value="SHE83383.1"/>
    <property type="molecule type" value="Genomic_DNA"/>
</dbReference>
<dbReference type="Pfam" id="PF01676">
    <property type="entry name" value="Metalloenzyme"/>
    <property type="match status" value="1"/>
</dbReference>
<dbReference type="GO" id="GO:0046872">
    <property type="term" value="F:metal ion binding"/>
    <property type="evidence" value="ECO:0007669"/>
    <property type="project" value="InterPro"/>
</dbReference>
<dbReference type="NCBIfam" id="NF003160">
    <property type="entry name" value="PRK04135.1"/>
    <property type="match status" value="1"/>
</dbReference>
<comment type="catalytic activity">
    <reaction evidence="1 6">
        <text>(2R)-2-phosphoglycerate = (2R)-3-phosphoglycerate</text>
        <dbReference type="Rhea" id="RHEA:15901"/>
        <dbReference type="ChEBI" id="CHEBI:58272"/>
        <dbReference type="ChEBI" id="CHEBI:58289"/>
        <dbReference type="EC" id="5.4.2.12"/>
    </reaction>
</comment>
<reference evidence="8" key="1">
    <citation type="submission" date="2016-11" db="EMBL/GenBank/DDBJ databases">
        <authorList>
            <person name="Varghese N."/>
            <person name="Submissions S."/>
        </authorList>
    </citation>
    <scope>NUCLEOTIDE SEQUENCE [LARGE SCALE GENOMIC DNA]</scope>
    <source>
        <strain evidence="8">DSM 16785</strain>
    </source>
</reference>
<evidence type="ECO:0000256" key="4">
    <source>
        <dbReference type="ARBA" id="ARBA00023152"/>
    </source>
</evidence>
<evidence type="ECO:0000256" key="3">
    <source>
        <dbReference type="ARBA" id="ARBA00005524"/>
    </source>
</evidence>
<proteinExistence type="inferred from homology"/>
<name>A0A1M4WQN4_MARH1</name>
<comment type="caution">
    <text evidence="8">The sequence shown here is derived from an EMBL/GenBank/DDBJ whole genome shotgun (WGS) entry which is preliminary data.</text>
</comment>
<dbReference type="EC" id="5.4.2.12" evidence="6"/>
<dbReference type="InterPro" id="IPR004456">
    <property type="entry name" value="Pglycerate_mutase_ApgM"/>
</dbReference>
<comment type="pathway">
    <text evidence="6">Carbohydrate degradation; glycolysis; pyruvate from D-glyceraldehyde 3-phosphate: step 3/5.</text>
</comment>
<dbReference type="InterPro" id="IPR006124">
    <property type="entry name" value="Metalloenzyme"/>
</dbReference>
<dbReference type="SUPFAM" id="SSF53649">
    <property type="entry name" value="Alkaline phosphatase-like"/>
    <property type="match status" value="1"/>
</dbReference>
<comment type="function">
    <text evidence="2 6">Catalyzes the interconversion of 2-phosphoglycerate and 3-phosphoglycerate.</text>
</comment>
<dbReference type="Gene3D" id="3.40.720.10">
    <property type="entry name" value="Alkaline Phosphatase, subunit A"/>
    <property type="match status" value="1"/>
</dbReference>
<dbReference type="PIRSF" id="PIRSF006392">
    <property type="entry name" value="IPGAM_arch"/>
    <property type="match status" value="1"/>
</dbReference>
<evidence type="ECO:0000256" key="6">
    <source>
        <dbReference type="HAMAP-Rule" id="MF_01402"/>
    </source>
</evidence>
<organism evidence="8 9">
    <name type="scientific">Marinitoga hydrogenitolerans (strain DSM 16785 / JCM 12826 / AT1271)</name>
    <dbReference type="NCBI Taxonomy" id="1122195"/>
    <lineage>
        <taxon>Bacteria</taxon>
        <taxon>Thermotogati</taxon>
        <taxon>Thermotogota</taxon>
        <taxon>Thermotogae</taxon>
        <taxon>Petrotogales</taxon>
        <taxon>Petrotogaceae</taxon>
        <taxon>Marinitoga</taxon>
    </lineage>
</organism>
<sequence length="403" mass="44615">MMVDRQEFLQKLITKTDSKIVMLVMDGIGDTVVNGKTPLQAAKTPNLDKVATESDLGQTIPVLPGVTPGSGPGHLGLFGYDPIKFQIGRGILEALGIDVEVGEKDVVARGNFATIDGDIVVDRRAGRPATEISKKIVEKLQESIKEIDGVKVQFYPGKEHRFVVKLTGEGLDDRIEDADPQKEGLPIKWAHATHPEAEKTAEIFTKLMKEIREVLKDEPKINFALIRGFSKYPAIPKFPEVYKMRAAAIAVYPMYKGLAKLVGMDILNVDGETPEDEFETLKKHWDEYDFFYVHIKKTDSYGEDGNFDAKTHVIEMVDKALPKLLELNPDVLVVTGDHSTPVAISGHSWHPVPFMIKSAYTRAGLSKAFDEFECARGSVGTIYAVDLMSLLMANARKLEKFGA</sequence>
<evidence type="ECO:0000256" key="2">
    <source>
        <dbReference type="ARBA" id="ARBA00002315"/>
    </source>
</evidence>
<evidence type="ECO:0000313" key="9">
    <source>
        <dbReference type="Proteomes" id="UP000184334"/>
    </source>
</evidence>
<evidence type="ECO:0000313" key="8">
    <source>
        <dbReference type="EMBL" id="SHE83383.1"/>
    </source>
</evidence>
<dbReference type="PANTHER" id="PTHR31209">
    <property type="entry name" value="COFACTOR-INDEPENDENT PHOSPHOGLYCERATE MUTASE"/>
    <property type="match status" value="1"/>
</dbReference>
<protein>
    <recommendedName>
        <fullName evidence="6">Probable 2,3-bisphosphoglycerate-independent phosphoglycerate mutase</fullName>
        <shortName evidence="6">BPG-independent PGAM</shortName>
        <shortName evidence="6">Phosphoglyceromutase</shortName>
        <shortName evidence="6">aPGAM</shortName>
        <ecNumber evidence="6">5.4.2.12</ecNumber>
    </recommendedName>
</protein>
<dbReference type="OrthoDB" id="9804453at2"/>
<dbReference type="GO" id="GO:0004619">
    <property type="term" value="F:phosphoglycerate mutase activity"/>
    <property type="evidence" value="ECO:0007669"/>
    <property type="project" value="UniProtKB-UniRule"/>
</dbReference>
<evidence type="ECO:0000259" key="7">
    <source>
        <dbReference type="Pfam" id="PF01676"/>
    </source>
</evidence>
<dbReference type="InterPro" id="IPR042253">
    <property type="entry name" value="Pglycerate_mutase_ApgM_sf"/>
</dbReference>
<dbReference type="InterPro" id="IPR017850">
    <property type="entry name" value="Alkaline_phosphatase_core_sf"/>
</dbReference>
<dbReference type="Pfam" id="PF10143">
    <property type="entry name" value="PhosphMutase"/>
    <property type="match status" value="1"/>
</dbReference>
<dbReference type="InterPro" id="IPR023665">
    <property type="entry name" value="ApgAM_prokaryotes"/>
</dbReference>
<evidence type="ECO:0000256" key="5">
    <source>
        <dbReference type="ARBA" id="ARBA00023235"/>
    </source>
</evidence>
<keyword evidence="9" id="KW-1185">Reference proteome</keyword>
<evidence type="ECO:0000256" key="1">
    <source>
        <dbReference type="ARBA" id="ARBA00000370"/>
    </source>
</evidence>
<feature type="domain" description="Metalloenzyme" evidence="7">
    <location>
        <begin position="19"/>
        <end position="393"/>
    </location>
</feature>
<dbReference type="GO" id="GO:0006096">
    <property type="term" value="P:glycolytic process"/>
    <property type="evidence" value="ECO:0007669"/>
    <property type="project" value="UniProtKB-UniRule"/>
</dbReference>
<comment type="similarity">
    <text evidence="3 6">Belongs to the BPG-independent phosphoglycerate mutase family. A-PGAM subfamily.</text>
</comment>
<accession>A0A1M4WQN4</accession>
<gene>
    <name evidence="6" type="primary">apgM</name>
    <name evidence="8" type="ORF">SAMN02745164_01236</name>
</gene>
<dbReference type="STRING" id="1122195.SAMN02745164_01236"/>
<keyword evidence="5 6" id="KW-0413">Isomerase</keyword>
<dbReference type="PANTHER" id="PTHR31209:SF0">
    <property type="entry name" value="METALLOENZYME DOMAIN-CONTAINING PROTEIN"/>
    <property type="match status" value="1"/>
</dbReference>
<dbReference type="AlphaFoldDB" id="A0A1M4WQN4"/>
<dbReference type="CDD" id="cd16011">
    <property type="entry name" value="iPGM_like"/>
    <property type="match status" value="1"/>
</dbReference>
<dbReference type="NCBIfam" id="TIGR00306">
    <property type="entry name" value="apgM"/>
    <property type="match status" value="1"/>
</dbReference>